<dbReference type="Pfam" id="PF09851">
    <property type="entry name" value="SHOCT"/>
    <property type="match status" value="2"/>
</dbReference>
<evidence type="ECO:0000313" key="4">
    <source>
        <dbReference type="EMBL" id="KKO18519.1"/>
    </source>
</evidence>
<keyword evidence="2" id="KW-1133">Transmembrane helix</keyword>
<proteinExistence type="predicted"/>
<sequence length="338" mass="39265">MRELKKYRWKQVFLFAVIICMIFAGRLHAILADTYTDGRIVVKHEELKVKKNGQYIQGQHPYELQGNSITNALSYIYFEEKGLLKKTGTLRVFQDDEIRKLVPLIIQAFSVATPSQVVAVSSFSERMLLTDQQNYCILFIFDNSLNIVFSRVHMFQTYNDAMSEKKRYTATRENPVRTKKSRFWKLVPTTGQRLEPHHENWLVIDLSDKIYQQPLAQRVGTVEEKIKVGTSDLDARLKKLEEKMGAADESKTPQPSTPANELREDSKMKSKLTLLREMVNEGIISAEDYDHKKAKMLREAMEDMSIKEQLQEIKDLKSEGLITESDYAEKKKELLDRF</sequence>
<dbReference type="InterPro" id="IPR018649">
    <property type="entry name" value="SHOCT"/>
</dbReference>
<feature type="domain" description="SHOCT" evidence="3">
    <location>
        <begin position="271"/>
        <end position="297"/>
    </location>
</feature>
<keyword evidence="2" id="KW-0472">Membrane</keyword>
<dbReference type="Proteomes" id="UP000034954">
    <property type="component" value="Unassembled WGS sequence"/>
</dbReference>
<organism evidence="4 5">
    <name type="scientific">Candidatus Brocadia fulgida</name>
    <dbReference type="NCBI Taxonomy" id="380242"/>
    <lineage>
        <taxon>Bacteria</taxon>
        <taxon>Pseudomonadati</taxon>
        <taxon>Planctomycetota</taxon>
        <taxon>Candidatus Brocadiia</taxon>
        <taxon>Candidatus Brocadiales</taxon>
        <taxon>Candidatus Brocadiaceae</taxon>
        <taxon>Candidatus Brocadia</taxon>
    </lineage>
</organism>
<feature type="transmembrane region" description="Helical" evidence="2">
    <location>
        <begin position="12"/>
        <end position="31"/>
    </location>
</feature>
<evidence type="ECO:0000313" key="5">
    <source>
        <dbReference type="Proteomes" id="UP000034954"/>
    </source>
</evidence>
<keyword evidence="2" id="KW-0812">Transmembrane</keyword>
<gene>
    <name evidence="4" type="ORF">BROFUL_02789</name>
</gene>
<comment type="caution">
    <text evidence="4">The sequence shown here is derived from an EMBL/GenBank/DDBJ whole genome shotgun (WGS) entry which is preliminary data.</text>
</comment>
<dbReference type="AlphaFoldDB" id="A0A0M2UVJ1"/>
<name>A0A0M2UVJ1_9BACT</name>
<evidence type="ECO:0000256" key="2">
    <source>
        <dbReference type="SAM" id="Phobius"/>
    </source>
</evidence>
<accession>A0A0M2UVJ1</accession>
<feature type="domain" description="SHOCT" evidence="3">
    <location>
        <begin position="308"/>
        <end position="335"/>
    </location>
</feature>
<dbReference type="PATRIC" id="fig|380242.3.peg.3449"/>
<feature type="region of interest" description="Disordered" evidence="1">
    <location>
        <begin position="243"/>
        <end position="265"/>
    </location>
</feature>
<reference evidence="4 5" key="1">
    <citation type="journal article" date="2013" name="BMC Microbiol.">
        <title>Identification of the type II cytochrome c maturation pathway in anammox bacteria by comparative genomics.</title>
        <authorList>
            <person name="Ferousi C."/>
            <person name="Speth D.R."/>
            <person name="Reimann J."/>
            <person name="Op den Camp H.J."/>
            <person name="Allen J.W."/>
            <person name="Keltjens J.T."/>
            <person name="Jetten M.S."/>
        </authorList>
    </citation>
    <scope>NUCLEOTIDE SEQUENCE [LARGE SCALE GENOMIC DNA]</scope>
    <source>
        <strain evidence="4">RU1</strain>
    </source>
</reference>
<evidence type="ECO:0000256" key="1">
    <source>
        <dbReference type="SAM" id="MobiDB-lite"/>
    </source>
</evidence>
<keyword evidence="5" id="KW-1185">Reference proteome</keyword>
<protein>
    <recommendedName>
        <fullName evidence="3">SHOCT domain-containing protein</fullName>
    </recommendedName>
</protein>
<dbReference type="EMBL" id="LAQJ01000264">
    <property type="protein sequence ID" value="KKO18519.1"/>
    <property type="molecule type" value="Genomic_DNA"/>
</dbReference>
<evidence type="ECO:0000259" key="3">
    <source>
        <dbReference type="Pfam" id="PF09851"/>
    </source>
</evidence>